<name>A0A2N9I3J0_FAGSY</name>
<evidence type="ECO:0000256" key="1">
    <source>
        <dbReference type="SAM" id="MobiDB-lite"/>
    </source>
</evidence>
<evidence type="ECO:0000313" key="2">
    <source>
        <dbReference type="EMBL" id="SPD18589.1"/>
    </source>
</evidence>
<sequence length="145" mass="16034">MALREESSFEDPSKKLFSWRWVVTWNGVRTVVTWRWAIASGSRSLTSTSIIGRRGRCGWISSCVGSGWHVSADAPLLRGYQERRGRWTSKASLVLQGWGPIRQGGFPCSKGVVEEEEKVVTVSKKGKAPKLTDEGHPIDSSCPVS</sequence>
<organism evidence="2">
    <name type="scientific">Fagus sylvatica</name>
    <name type="common">Beechnut</name>
    <dbReference type="NCBI Taxonomy" id="28930"/>
    <lineage>
        <taxon>Eukaryota</taxon>
        <taxon>Viridiplantae</taxon>
        <taxon>Streptophyta</taxon>
        <taxon>Embryophyta</taxon>
        <taxon>Tracheophyta</taxon>
        <taxon>Spermatophyta</taxon>
        <taxon>Magnoliopsida</taxon>
        <taxon>eudicotyledons</taxon>
        <taxon>Gunneridae</taxon>
        <taxon>Pentapetalae</taxon>
        <taxon>rosids</taxon>
        <taxon>fabids</taxon>
        <taxon>Fagales</taxon>
        <taxon>Fagaceae</taxon>
        <taxon>Fagus</taxon>
    </lineage>
</organism>
<dbReference type="AlphaFoldDB" id="A0A2N9I3J0"/>
<protein>
    <submittedName>
        <fullName evidence="2">Uncharacterized protein</fullName>
    </submittedName>
</protein>
<proteinExistence type="predicted"/>
<reference evidence="2" key="1">
    <citation type="submission" date="2018-02" db="EMBL/GenBank/DDBJ databases">
        <authorList>
            <person name="Cohen D.B."/>
            <person name="Kent A.D."/>
        </authorList>
    </citation>
    <scope>NUCLEOTIDE SEQUENCE</scope>
</reference>
<feature type="region of interest" description="Disordered" evidence="1">
    <location>
        <begin position="123"/>
        <end position="145"/>
    </location>
</feature>
<gene>
    <name evidence="2" type="ORF">FSB_LOCUS46471</name>
</gene>
<accession>A0A2N9I3J0</accession>
<dbReference type="EMBL" id="OIVN01004657">
    <property type="protein sequence ID" value="SPD18589.1"/>
    <property type="molecule type" value="Genomic_DNA"/>
</dbReference>